<name>A0A921K6S2_9MICC</name>
<dbReference type="InterPro" id="IPR023393">
    <property type="entry name" value="START-like_dom_sf"/>
</dbReference>
<comment type="caution">
    <text evidence="1">The sequence shown here is derived from an EMBL/GenBank/DDBJ whole genome shotgun (WGS) entry which is preliminary data.</text>
</comment>
<evidence type="ECO:0000313" key="2">
    <source>
        <dbReference type="Proteomes" id="UP000703315"/>
    </source>
</evidence>
<reference evidence="1" key="2">
    <citation type="submission" date="2021-09" db="EMBL/GenBank/DDBJ databases">
        <authorList>
            <person name="Gilroy R."/>
        </authorList>
    </citation>
    <scope>NUCLEOTIDE SEQUENCE</scope>
    <source>
        <strain evidence="1">ChiHjej13B12-14962</strain>
    </source>
</reference>
<protein>
    <recommendedName>
        <fullName evidence="3">ATPase</fullName>
    </recommendedName>
</protein>
<evidence type="ECO:0008006" key="3">
    <source>
        <dbReference type="Google" id="ProtNLM"/>
    </source>
</evidence>
<sequence length="75" mass="8237">MSTRKTLRADDRPLATSLVTWEFDLASQGTRVVVTNQATTFVGQDMLTGTRNGHRIALQQLAAFLESKEGDGLDQ</sequence>
<dbReference type="Proteomes" id="UP000703315">
    <property type="component" value="Unassembled WGS sequence"/>
</dbReference>
<gene>
    <name evidence="1" type="ORF">K8V32_01875</name>
</gene>
<dbReference type="EMBL" id="DYXC01000028">
    <property type="protein sequence ID" value="HJF13536.1"/>
    <property type="molecule type" value="Genomic_DNA"/>
</dbReference>
<dbReference type="AlphaFoldDB" id="A0A921K6S2"/>
<dbReference type="RefSeq" id="WP_303902001.1">
    <property type="nucleotide sequence ID" value="NZ_DYXC01000028.1"/>
</dbReference>
<dbReference type="SUPFAM" id="SSF55961">
    <property type="entry name" value="Bet v1-like"/>
    <property type="match status" value="1"/>
</dbReference>
<organism evidence="1 2">
    <name type="scientific">Enteractinococcus helveticum</name>
    <dbReference type="NCBI Taxonomy" id="1837282"/>
    <lineage>
        <taxon>Bacteria</taxon>
        <taxon>Bacillati</taxon>
        <taxon>Actinomycetota</taxon>
        <taxon>Actinomycetes</taxon>
        <taxon>Micrococcales</taxon>
        <taxon>Micrococcaceae</taxon>
    </lineage>
</organism>
<reference evidence="1" key="1">
    <citation type="journal article" date="2021" name="PeerJ">
        <title>Extensive microbial diversity within the chicken gut microbiome revealed by metagenomics and culture.</title>
        <authorList>
            <person name="Gilroy R."/>
            <person name="Ravi A."/>
            <person name="Getino M."/>
            <person name="Pursley I."/>
            <person name="Horton D.L."/>
            <person name="Alikhan N.F."/>
            <person name="Baker D."/>
            <person name="Gharbi K."/>
            <person name="Hall N."/>
            <person name="Watson M."/>
            <person name="Adriaenssens E.M."/>
            <person name="Foster-Nyarko E."/>
            <person name="Jarju S."/>
            <person name="Secka A."/>
            <person name="Antonio M."/>
            <person name="Oren A."/>
            <person name="Chaudhuri R.R."/>
            <person name="La Ragione R."/>
            <person name="Hildebrand F."/>
            <person name="Pallen M.J."/>
        </authorList>
    </citation>
    <scope>NUCLEOTIDE SEQUENCE</scope>
    <source>
        <strain evidence="1">ChiHjej13B12-14962</strain>
    </source>
</reference>
<proteinExistence type="predicted"/>
<dbReference type="Gene3D" id="3.30.530.20">
    <property type="match status" value="1"/>
</dbReference>
<evidence type="ECO:0000313" key="1">
    <source>
        <dbReference type="EMBL" id="HJF13536.1"/>
    </source>
</evidence>
<accession>A0A921K6S2</accession>